<evidence type="ECO:0000259" key="2">
    <source>
        <dbReference type="Pfam" id="PF00753"/>
    </source>
</evidence>
<dbReference type="Gene3D" id="3.60.15.10">
    <property type="entry name" value="Ribonuclease Z/Hydroxyacylglutathione hydrolase-like"/>
    <property type="match status" value="1"/>
</dbReference>
<dbReference type="EMBL" id="JADGJD010001636">
    <property type="protein sequence ID" value="KAJ3039420.1"/>
    <property type="molecule type" value="Genomic_DNA"/>
</dbReference>
<sequence>IHTFLLTHWHEGVMSTAGGHHSGAGHILRFMDEMSTPLNKPPIQVLKLPRKTDTPSEAPSSSNVHFLTPPNKIQTPNKDATLRIIPAPGHSSDHACFYLEEEDILISGDAISSTPYTPTSTNTPTHTIIEDLNAYLKSLKTLEQLVPRLVMPGHGDLILDGMQYISSALGSQTTFSSQIHSMITISPTPISTKEITSQFISFHSLPTHQHLPVTALVKMHILRLESQSKIVRRNVAKSDTQTAGGMDPTKIIGPGGLTMDKIFGHVQNSRRSDWEGLEEGERKEAISRLKRERESLLEMHRGVDLGGEVCWVGK</sequence>
<dbReference type="AlphaFoldDB" id="A0AAD5SAJ4"/>
<dbReference type="InterPro" id="IPR050662">
    <property type="entry name" value="Sec-metab_biosynth-thioest"/>
</dbReference>
<dbReference type="InterPro" id="IPR036866">
    <property type="entry name" value="RibonucZ/Hydroxyglut_hydro"/>
</dbReference>
<dbReference type="PANTHER" id="PTHR23131">
    <property type="entry name" value="ENDORIBONUCLEASE LACTB2"/>
    <property type="match status" value="1"/>
</dbReference>
<evidence type="ECO:0000313" key="4">
    <source>
        <dbReference type="Proteomes" id="UP001212841"/>
    </source>
</evidence>
<accession>A0AAD5SAJ4</accession>
<gene>
    <name evidence="3" type="primary">LACTB2</name>
    <name evidence="3" type="ORF">HK097_002832</name>
</gene>
<dbReference type="InterPro" id="IPR001279">
    <property type="entry name" value="Metallo-B-lactamas"/>
</dbReference>
<feature type="compositionally biased region" description="Polar residues" evidence="1">
    <location>
        <begin position="55"/>
        <end position="74"/>
    </location>
</feature>
<feature type="region of interest" description="Disordered" evidence="1">
    <location>
        <begin position="49"/>
        <end position="74"/>
    </location>
</feature>
<proteinExistence type="predicted"/>
<dbReference type="SUPFAM" id="SSF56281">
    <property type="entry name" value="Metallo-hydrolase/oxidoreductase"/>
    <property type="match status" value="1"/>
</dbReference>
<dbReference type="Proteomes" id="UP001212841">
    <property type="component" value="Unassembled WGS sequence"/>
</dbReference>
<reference evidence="3" key="1">
    <citation type="submission" date="2020-05" db="EMBL/GenBank/DDBJ databases">
        <title>Phylogenomic resolution of chytrid fungi.</title>
        <authorList>
            <person name="Stajich J.E."/>
            <person name="Amses K."/>
            <person name="Simmons R."/>
            <person name="Seto K."/>
            <person name="Myers J."/>
            <person name="Bonds A."/>
            <person name="Quandt C.A."/>
            <person name="Barry K."/>
            <person name="Liu P."/>
            <person name="Grigoriev I."/>
            <person name="Longcore J.E."/>
            <person name="James T.Y."/>
        </authorList>
    </citation>
    <scope>NUCLEOTIDE SEQUENCE</scope>
    <source>
        <strain evidence="3">JEL0318</strain>
    </source>
</reference>
<evidence type="ECO:0000256" key="1">
    <source>
        <dbReference type="SAM" id="MobiDB-lite"/>
    </source>
</evidence>
<protein>
    <submittedName>
        <fullName evidence="3">Beta-lactamase-like protein 2</fullName>
    </submittedName>
</protein>
<keyword evidence="4" id="KW-1185">Reference proteome</keyword>
<name>A0AAD5SAJ4_9FUNG</name>
<dbReference type="PANTHER" id="PTHR23131:SF0">
    <property type="entry name" value="ENDORIBONUCLEASE LACTB2"/>
    <property type="match status" value="1"/>
</dbReference>
<comment type="caution">
    <text evidence="3">The sequence shown here is derived from an EMBL/GenBank/DDBJ whole genome shotgun (WGS) entry which is preliminary data.</text>
</comment>
<dbReference type="Pfam" id="PF00753">
    <property type="entry name" value="Lactamase_B"/>
    <property type="match status" value="1"/>
</dbReference>
<dbReference type="GO" id="GO:0044550">
    <property type="term" value="P:secondary metabolite biosynthetic process"/>
    <property type="evidence" value="ECO:0007669"/>
    <property type="project" value="TreeGrafter"/>
</dbReference>
<evidence type="ECO:0000313" key="3">
    <source>
        <dbReference type="EMBL" id="KAJ3039420.1"/>
    </source>
</evidence>
<feature type="domain" description="Metallo-beta-lactamase" evidence="2">
    <location>
        <begin position="77"/>
        <end position="154"/>
    </location>
</feature>
<feature type="non-terminal residue" evidence="3">
    <location>
        <position position="1"/>
    </location>
</feature>
<organism evidence="3 4">
    <name type="scientific">Rhizophlyctis rosea</name>
    <dbReference type="NCBI Taxonomy" id="64517"/>
    <lineage>
        <taxon>Eukaryota</taxon>
        <taxon>Fungi</taxon>
        <taxon>Fungi incertae sedis</taxon>
        <taxon>Chytridiomycota</taxon>
        <taxon>Chytridiomycota incertae sedis</taxon>
        <taxon>Chytridiomycetes</taxon>
        <taxon>Rhizophlyctidales</taxon>
        <taxon>Rhizophlyctidaceae</taxon>
        <taxon>Rhizophlyctis</taxon>
    </lineage>
</organism>